<dbReference type="AlphaFoldDB" id="A0A220MDG5"/>
<dbReference type="RefSeq" id="WP_088906886.1">
    <property type="nucleotide sequence ID" value="NZ_CP018145.1"/>
</dbReference>
<dbReference type="Pfam" id="PF19468">
    <property type="entry name" value="DUF6005"/>
    <property type="match status" value="1"/>
</dbReference>
<name>A0A220MDG5_9BACL</name>
<dbReference type="EMBL" id="CP018145">
    <property type="protein sequence ID" value="ASJ53032.1"/>
    <property type="molecule type" value="Genomic_DNA"/>
</dbReference>
<protein>
    <submittedName>
        <fullName evidence="1">Petrobactin biosynthesis protein AsbE</fullName>
    </submittedName>
</protein>
<dbReference type="Proteomes" id="UP000197781">
    <property type="component" value="Chromosome"/>
</dbReference>
<sequence length="327" mass="39068">MVKVHCIISCLCEVIKRRTKIDYRPYYFGIWDAEFSITDQGVVTYYIENHEEIIKGYERLFRAKVTEWYDHSQDKASNLDMFLELIDKRTEDQFVLVQIDMSLVPERDNKFALKPFPHFLMISKTENEDEWFMFDPDFRWEGNVKKETVIKAFLENPFGGGFMVDASEIKEPTYEMIHDYFYDTLKRDHNPFTLELKQLITDMAEGRNGYNLDMLLPAVTQVKVIAIRKYSYEYAFLYLQDYLQYHRDEFLRIAYKAEDIYQGFTTAQYLSVKMAMTKNMALLPPIIEALEEIDLIELEVKKELERQFVLWTQMDKSLVTVDEKGWR</sequence>
<dbReference type="KEGG" id="bfm:BP422_05360"/>
<reference evidence="1 2" key="1">
    <citation type="submission" date="2016-11" db="EMBL/GenBank/DDBJ databases">
        <authorList>
            <person name="Jaros S."/>
            <person name="Januszkiewicz K."/>
            <person name="Wedrychowicz H."/>
        </authorList>
    </citation>
    <scope>NUCLEOTIDE SEQUENCE [LARGE SCALE GENOMIC DNA]</scope>
    <source>
        <strain evidence="1 2">NF2</strain>
    </source>
</reference>
<proteinExistence type="predicted"/>
<evidence type="ECO:0000313" key="1">
    <source>
        <dbReference type="EMBL" id="ASJ53032.1"/>
    </source>
</evidence>
<evidence type="ECO:0000313" key="2">
    <source>
        <dbReference type="Proteomes" id="UP000197781"/>
    </source>
</evidence>
<organism evidence="1 2">
    <name type="scientific">Brevibacillus formosus</name>
    <dbReference type="NCBI Taxonomy" id="54913"/>
    <lineage>
        <taxon>Bacteria</taxon>
        <taxon>Bacillati</taxon>
        <taxon>Bacillota</taxon>
        <taxon>Bacilli</taxon>
        <taxon>Bacillales</taxon>
        <taxon>Paenibacillaceae</taxon>
        <taxon>Brevibacillus</taxon>
    </lineage>
</organism>
<accession>A0A220MDG5</accession>
<dbReference type="InterPro" id="IPR046047">
    <property type="entry name" value="DUF6005"/>
</dbReference>
<gene>
    <name evidence="1" type="ORF">BP422_05360</name>
</gene>